<keyword evidence="1" id="KW-0547">Nucleotide-binding</keyword>
<reference evidence="5 6" key="1">
    <citation type="submission" date="2019-06" db="EMBL/GenBank/DDBJ databases">
        <authorList>
            <person name="Broberg M."/>
        </authorList>
    </citation>
    <scope>NUCLEOTIDE SEQUENCE [LARGE SCALE GENOMIC DNA]</scope>
</reference>
<keyword evidence="2" id="KW-0378">Hydrolase</keyword>
<dbReference type="EMBL" id="CABFNS010000820">
    <property type="protein sequence ID" value="VUC30444.1"/>
    <property type="molecule type" value="Genomic_DNA"/>
</dbReference>
<dbReference type="SUPFAM" id="SSF52540">
    <property type="entry name" value="P-loop containing nucleoside triphosphate hydrolases"/>
    <property type="match status" value="2"/>
</dbReference>
<dbReference type="Gene3D" id="3.40.50.10810">
    <property type="entry name" value="Tandem AAA-ATPase domain"/>
    <property type="match status" value="1"/>
</dbReference>
<dbReference type="InterPro" id="IPR038718">
    <property type="entry name" value="SNF2-like_sf"/>
</dbReference>
<dbReference type="InterPro" id="IPR049730">
    <property type="entry name" value="SNF2/RAD54-like_C"/>
</dbReference>
<evidence type="ECO:0000259" key="4">
    <source>
        <dbReference type="PROSITE" id="PS51194"/>
    </source>
</evidence>
<comment type="caution">
    <text evidence="5">The sequence shown here is derived from an EMBL/GenBank/DDBJ whole genome shotgun (WGS) entry which is preliminary data.</text>
</comment>
<dbReference type="PROSITE" id="PS51194">
    <property type="entry name" value="HELICASE_CTER"/>
    <property type="match status" value="1"/>
</dbReference>
<dbReference type="SMART" id="SM00490">
    <property type="entry name" value="HELICc"/>
    <property type="match status" value="1"/>
</dbReference>
<dbReference type="InterPro" id="IPR000330">
    <property type="entry name" value="SNF2_N"/>
</dbReference>
<feature type="domain" description="Helicase C-terminal" evidence="4">
    <location>
        <begin position="295"/>
        <end position="442"/>
    </location>
</feature>
<dbReference type="Pfam" id="PF00271">
    <property type="entry name" value="Helicase_C"/>
    <property type="match status" value="1"/>
</dbReference>
<gene>
    <name evidence="5" type="ORF">CLO192961_LOCUS287425</name>
</gene>
<evidence type="ECO:0000256" key="1">
    <source>
        <dbReference type="ARBA" id="ARBA00022741"/>
    </source>
</evidence>
<accession>A0ABY6UGV1</accession>
<evidence type="ECO:0000256" key="3">
    <source>
        <dbReference type="ARBA" id="ARBA00022840"/>
    </source>
</evidence>
<dbReference type="InterPro" id="IPR027417">
    <property type="entry name" value="P-loop_NTPase"/>
</dbReference>
<sequence>MFDQATFLGLGITVDSAGRNRNSTSAATSSLKAISRWAVSGTPVQNSLADLAGLLSFLGFSPYNDPRAFDNHISQLLRSGETTEASRRLKVLCNSIMIRRSRKAIELPPREDRIIRIEFSGEEEAQYKSLEASISNGPAEMEDNEPENSRMMPTIQLIHKLRTFCNLGLSFHHQGRKPAPTPELHDRCREASRIMEAACDVISGIASCAECCETINFPDTDALEAIADFCSPVYVSKCSKIFCQNCELIQTQESSTKCSCTDIKNCPRLPLPIQMLEQAREDLSPVIKGNCISTKINTLVNEICKRGSEKHVVFSFWKTSLDMVYSALDKANIRSLRIDGTVSLQVREKVLKTFQNDDTFGVILVTISSGGVGLDLTSASCVHLLEPQWNPAIEDQALARVHRMGQRKPVTATRYAMKDSIEEASAPITGHEKGYFILIELS</sequence>
<protein>
    <recommendedName>
        <fullName evidence="4">Helicase C-terminal domain-containing protein</fullName>
    </recommendedName>
</protein>
<name>A0ABY6UGV1_BIOOC</name>
<dbReference type="InterPro" id="IPR001650">
    <property type="entry name" value="Helicase_C-like"/>
</dbReference>
<keyword evidence="3" id="KW-0067">ATP-binding</keyword>
<proteinExistence type="predicted"/>
<evidence type="ECO:0000256" key="2">
    <source>
        <dbReference type="ARBA" id="ARBA00022801"/>
    </source>
</evidence>
<keyword evidence="6" id="KW-1185">Reference proteome</keyword>
<dbReference type="Proteomes" id="UP000766486">
    <property type="component" value="Unassembled WGS sequence"/>
</dbReference>
<dbReference type="Gene3D" id="3.40.50.300">
    <property type="entry name" value="P-loop containing nucleotide triphosphate hydrolases"/>
    <property type="match status" value="1"/>
</dbReference>
<evidence type="ECO:0000313" key="5">
    <source>
        <dbReference type="EMBL" id="VUC30444.1"/>
    </source>
</evidence>
<dbReference type="PANTHER" id="PTHR45626">
    <property type="entry name" value="TRANSCRIPTION TERMINATION FACTOR 2-RELATED"/>
    <property type="match status" value="1"/>
</dbReference>
<dbReference type="CDD" id="cd18793">
    <property type="entry name" value="SF2_C_SNF"/>
    <property type="match status" value="1"/>
</dbReference>
<dbReference type="InterPro" id="IPR050628">
    <property type="entry name" value="SNF2_RAD54_helicase_TF"/>
</dbReference>
<dbReference type="Pfam" id="PF00176">
    <property type="entry name" value="SNF2-rel_dom"/>
    <property type="match status" value="1"/>
</dbReference>
<organism evidence="5 6">
    <name type="scientific">Bionectria ochroleuca</name>
    <name type="common">Gliocladium roseum</name>
    <dbReference type="NCBI Taxonomy" id="29856"/>
    <lineage>
        <taxon>Eukaryota</taxon>
        <taxon>Fungi</taxon>
        <taxon>Dikarya</taxon>
        <taxon>Ascomycota</taxon>
        <taxon>Pezizomycotina</taxon>
        <taxon>Sordariomycetes</taxon>
        <taxon>Hypocreomycetidae</taxon>
        <taxon>Hypocreales</taxon>
        <taxon>Bionectriaceae</taxon>
        <taxon>Clonostachys</taxon>
    </lineage>
</organism>
<evidence type="ECO:0000313" key="6">
    <source>
        <dbReference type="Proteomes" id="UP000766486"/>
    </source>
</evidence>